<protein>
    <submittedName>
        <fullName evidence="2">Craniofacial development protein 2-like</fullName>
    </submittedName>
</protein>
<evidence type="ECO:0000313" key="2">
    <source>
        <dbReference type="EMBL" id="GFO36971.1"/>
    </source>
</evidence>
<name>A0AAV4CYG2_9GAST</name>
<evidence type="ECO:0000256" key="1">
    <source>
        <dbReference type="SAM" id="MobiDB-lite"/>
    </source>
</evidence>
<proteinExistence type="predicted"/>
<sequence length="105" mass="12037">MGDFNAKVGDEKVEDNVGPSGIGTINERGSRLIEWYQVNDFTITNTWYQNHPSRQWAWKSLGDSSRKKIDYILIQKRFRNAVKTSKSLPGGDCDSDHIPVMCNFR</sequence>
<gene>
    <name evidence="2" type="ORF">PoB_006347600</name>
</gene>
<keyword evidence="3" id="KW-1185">Reference proteome</keyword>
<dbReference type="Gene3D" id="3.60.10.10">
    <property type="entry name" value="Endonuclease/exonuclease/phosphatase"/>
    <property type="match status" value="1"/>
</dbReference>
<dbReference type="EMBL" id="BLXT01007159">
    <property type="protein sequence ID" value="GFO36971.1"/>
    <property type="molecule type" value="Genomic_DNA"/>
</dbReference>
<comment type="caution">
    <text evidence="2">The sequence shown here is derived from an EMBL/GenBank/DDBJ whole genome shotgun (WGS) entry which is preliminary data.</text>
</comment>
<accession>A0AAV4CYG2</accession>
<feature type="region of interest" description="Disordered" evidence="1">
    <location>
        <begin position="1"/>
        <end position="21"/>
    </location>
</feature>
<organism evidence="2 3">
    <name type="scientific">Plakobranchus ocellatus</name>
    <dbReference type="NCBI Taxonomy" id="259542"/>
    <lineage>
        <taxon>Eukaryota</taxon>
        <taxon>Metazoa</taxon>
        <taxon>Spiralia</taxon>
        <taxon>Lophotrochozoa</taxon>
        <taxon>Mollusca</taxon>
        <taxon>Gastropoda</taxon>
        <taxon>Heterobranchia</taxon>
        <taxon>Euthyneura</taxon>
        <taxon>Panpulmonata</taxon>
        <taxon>Sacoglossa</taxon>
        <taxon>Placobranchoidea</taxon>
        <taxon>Plakobranchidae</taxon>
        <taxon>Plakobranchus</taxon>
    </lineage>
</organism>
<dbReference type="InterPro" id="IPR036691">
    <property type="entry name" value="Endo/exonu/phosph_ase_sf"/>
</dbReference>
<dbReference type="SUPFAM" id="SSF56219">
    <property type="entry name" value="DNase I-like"/>
    <property type="match status" value="1"/>
</dbReference>
<reference evidence="2 3" key="1">
    <citation type="journal article" date="2021" name="Elife">
        <title>Chloroplast acquisition without the gene transfer in kleptoplastic sea slugs, Plakobranchus ocellatus.</title>
        <authorList>
            <person name="Maeda T."/>
            <person name="Takahashi S."/>
            <person name="Yoshida T."/>
            <person name="Shimamura S."/>
            <person name="Takaki Y."/>
            <person name="Nagai Y."/>
            <person name="Toyoda A."/>
            <person name="Suzuki Y."/>
            <person name="Arimoto A."/>
            <person name="Ishii H."/>
            <person name="Satoh N."/>
            <person name="Nishiyama T."/>
            <person name="Hasebe M."/>
            <person name="Maruyama T."/>
            <person name="Minagawa J."/>
            <person name="Obokata J."/>
            <person name="Shigenobu S."/>
        </authorList>
    </citation>
    <scope>NUCLEOTIDE SEQUENCE [LARGE SCALE GENOMIC DNA]</scope>
</reference>
<dbReference type="AlphaFoldDB" id="A0AAV4CYG2"/>
<evidence type="ECO:0000313" key="3">
    <source>
        <dbReference type="Proteomes" id="UP000735302"/>
    </source>
</evidence>
<dbReference type="Proteomes" id="UP000735302">
    <property type="component" value="Unassembled WGS sequence"/>
</dbReference>